<evidence type="ECO:0000256" key="2">
    <source>
        <dbReference type="ARBA" id="ARBA00022827"/>
    </source>
</evidence>
<keyword evidence="1" id="KW-0285">Flavoprotein</keyword>
<evidence type="ECO:0000256" key="4">
    <source>
        <dbReference type="SAM" id="Phobius"/>
    </source>
</evidence>
<dbReference type="GO" id="GO:0044550">
    <property type="term" value="P:secondary metabolite biosynthetic process"/>
    <property type="evidence" value="ECO:0007669"/>
    <property type="project" value="TreeGrafter"/>
</dbReference>
<keyword evidence="4" id="KW-0472">Membrane</keyword>
<protein>
    <submittedName>
        <fullName evidence="6">4-aminobenzoate hydroxylase</fullName>
    </submittedName>
</protein>
<dbReference type="Proteomes" id="UP000807342">
    <property type="component" value="Unassembled WGS sequence"/>
</dbReference>
<evidence type="ECO:0000313" key="6">
    <source>
        <dbReference type="EMBL" id="KAF9449147.1"/>
    </source>
</evidence>
<evidence type="ECO:0000313" key="7">
    <source>
        <dbReference type="Proteomes" id="UP000807342"/>
    </source>
</evidence>
<dbReference type="GO" id="GO:0071949">
    <property type="term" value="F:FAD binding"/>
    <property type="evidence" value="ECO:0007669"/>
    <property type="project" value="InterPro"/>
</dbReference>
<keyword evidence="2" id="KW-0274">FAD</keyword>
<evidence type="ECO:0000256" key="3">
    <source>
        <dbReference type="ARBA" id="ARBA00023002"/>
    </source>
</evidence>
<name>A0A9P5XD02_9AGAR</name>
<dbReference type="SUPFAM" id="SSF51905">
    <property type="entry name" value="FAD/NAD(P)-binding domain"/>
    <property type="match status" value="1"/>
</dbReference>
<reference evidence="6" key="1">
    <citation type="submission" date="2020-11" db="EMBL/GenBank/DDBJ databases">
        <authorList>
            <consortium name="DOE Joint Genome Institute"/>
            <person name="Ahrendt S."/>
            <person name="Riley R."/>
            <person name="Andreopoulos W."/>
            <person name="Labutti K."/>
            <person name="Pangilinan J."/>
            <person name="Ruiz-Duenas F.J."/>
            <person name="Barrasa J.M."/>
            <person name="Sanchez-Garcia M."/>
            <person name="Camarero S."/>
            <person name="Miyauchi S."/>
            <person name="Serrano A."/>
            <person name="Linde D."/>
            <person name="Babiker R."/>
            <person name="Drula E."/>
            <person name="Ayuso-Fernandez I."/>
            <person name="Pacheco R."/>
            <person name="Padilla G."/>
            <person name="Ferreira P."/>
            <person name="Barriuso J."/>
            <person name="Kellner H."/>
            <person name="Castanera R."/>
            <person name="Alfaro M."/>
            <person name="Ramirez L."/>
            <person name="Pisabarro A.G."/>
            <person name="Kuo A."/>
            <person name="Tritt A."/>
            <person name="Lipzen A."/>
            <person name="He G."/>
            <person name="Yan M."/>
            <person name="Ng V."/>
            <person name="Cullen D."/>
            <person name="Martin F."/>
            <person name="Rosso M.-N."/>
            <person name="Henrissat B."/>
            <person name="Hibbett D."/>
            <person name="Martinez A.T."/>
            <person name="Grigoriev I.V."/>
        </authorList>
    </citation>
    <scope>NUCLEOTIDE SEQUENCE</scope>
    <source>
        <strain evidence="6">MF-IS2</strain>
    </source>
</reference>
<dbReference type="Gene3D" id="3.50.50.60">
    <property type="entry name" value="FAD/NAD(P)-binding domain"/>
    <property type="match status" value="1"/>
</dbReference>
<keyword evidence="4" id="KW-1133">Transmembrane helix</keyword>
<dbReference type="InterPro" id="IPR002938">
    <property type="entry name" value="FAD-bd"/>
</dbReference>
<keyword evidence="3" id="KW-0560">Oxidoreductase</keyword>
<evidence type="ECO:0000259" key="5">
    <source>
        <dbReference type="Pfam" id="PF01494"/>
    </source>
</evidence>
<dbReference type="InterPro" id="IPR036188">
    <property type="entry name" value="FAD/NAD-bd_sf"/>
</dbReference>
<proteinExistence type="predicted"/>
<gene>
    <name evidence="6" type="ORF">P691DRAFT_728420</name>
</gene>
<sequence length="463" mass="50793">MSHQERIRVAIIGAGVVGLTFAVALNALDKDRKIAIDLYEAAPELAEIGAGINVWPRSWEILKQIGLGDALIPLFDHHPDLEPRVIFGVRKGDQKDGFKIHDVTNYGGALRIHRADLQKSLMEHLPLPDSTVADIKTLCTLHLSYRLLDYTQTTNTGSSGGSGPLTLHFAGKPSAVCDILIGADGIKSTVRQLFLSRLPNPQTYERFLQPVWSGLVAYRGLVAKEDLQKALPGHRALTHSGLMYSGKSRYAVVYPVSGGKFINVVAIVHDKSKDTNVWEGPWKVDVPQTELFEQYAGWDEEIQALISCIKEPTKWALQSLDNLDVFAKGRVFLMGDSAHAMLPHLGAGATVGIEDAYILASLLTHPSTSRPLSTQHVNLLTNIYNTVRVPPAIAMSKSSNETGYFCNLEASGFEGYMEGDDIPMNLLVGAAHAVERNWSWTTSDPEEDRQRAVTLLESPRAVL</sequence>
<organism evidence="6 7">
    <name type="scientific">Macrolepiota fuliginosa MF-IS2</name>
    <dbReference type="NCBI Taxonomy" id="1400762"/>
    <lineage>
        <taxon>Eukaryota</taxon>
        <taxon>Fungi</taxon>
        <taxon>Dikarya</taxon>
        <taxon>Basidiomycota</taxon>
        <taxon>Agaricomycotina</taxon>
        <taxon>Agaricomycetes</taxon>
        <taxon>Agaricomycetidae</taxon>
        <taxon>Agaricales</taxon>
        <taxon>Agaricineae</taxon>
        <taxon>Agaricaceae</taxon>
        <taxon>Macrolepiota</taxon>
    </lineage>
</organism>
<evidence type="ECO:0000256" key="1">
    <source>
        <dbReference type="ARBA" id="ARBA00022630"/>
    </source>
</evidence>
<accession>A0A9P5XD02</accession>
<feature type="transmembrane region" description="Helical" evidence="4">
    <location>
        <begin position="7"/>
        <end position="28"/>
    </location>
</feature>
<dbReference type="PANTHER" id="PTHR46720">
    <property type="entry name" value="HYDROXYLASE, PUTATIVE (AFU_ORTHOLOGUE AFUA_3G01460)-RELATED"/>
    <property type="match status" value="1"/>
</dbReference>
<dbReference type="GO" id="GO:0016491">
    <property type="term" value="F:oxidoreductase activity"/>
    <property type="evidence" value="ECO:0007669"/>
    <property type="project" value="UniProtKB-KW"/>
</dbReference>
<keyword evidence="4" id="KW-0812">Transmembrane</keyword>
<dbReference type="PRINTS" id="PR00420">
    <property type="entry name" value="RNGMNOXGNASE"/>
</dbReference>
<dbReference type="OrthoDB" id="417877at2759"/>
<dbReference type="SUPFAM" id="SSF54373">
    <property type="entry name" value="FAD-linked reductases, C-terminal domain"/>
    <property type="match status" value="1"/>
</dbReference>
<dbReference type="InterPro" id="IPR051104">
    <property type="entry name" value="FAD_monoxygenase"/>
</dbReference>
<keyword evidence="7" id="KW-1185">Reference proteome</keyword>
<dbReference type="PANTHER" id="PTHR46720:SF3">
    <property type="entry name" value="FAD-BINDING DOMAIN-CONTAINING PROTEIN-RELATED"/>
    <property type="match status" value="1"/>
</dbReference>
<feature type="domain" description="FAD-binding" evidence="5">
    <location>
        <begin position="7"/>
        <end position="366"/>
    </location>
</feature>
<dbReference type="EMBL" id="MU151139">
    <property type="protein sequence ID" value="KAF9449147.1"/>
    <property type="molecule type" value="Genomic_DNA"/>
</dbReference>
<comment type="caution">
    <text evidence="6">The sequence shown here is derived from an EMBL/GenBank/DDBJ whole genome shotgun (WGS) entry which is preliminary data.</text>
</comment>
<dbReference type="Pfam" id="PF01494">
    <property type="entry name" value="FAD_binding_3"/>
    <property type="match status" value="1"/>
</dbReference>
<dbReference type="AlphaFoldDB" id="A0A9P5XD02"/>